<feature type="disulfide bond" evidence="24">
    <location>
        <begin position="306"/>
        <end position="403"/>
    </location>
</feature>
<dbReference type="GO" id="GO:0006487">
    <property type="term" value="P:protein N-linked glycosylation"/>
    <property type="evidence" value="ECO:0007669"/>
    <property type="project" value="TreeGrafter"/>
</dbReference>
<dbReference type="OrthoDB" id="6019616at2759"/>
<keyword evidence="12" id="KW-1133">Transmembrane helix</keyword>
<keyword evidence="8" id="KW-0808">Transferase</keyword>
<dbReference type="GO" id="GO:0046872">
    <property type="term" value="F:metal ion binding"/>
    <property type="evidence" value="ECO:0007669"/>
    <property type="project" value="UniProtKB-KW"/>
</dbReference>
<evidence type="ECO:0000256" key="6">
    <source>
        <dbReference type="ARBA" id="ARBA00014817"/>
    </source>
</evidence>
<keyword evidence="10 23" id="KW-0479">Metal-binding</keyword>
<evidence type="ECO:0000256" key="11">
    <source>
        <dbReference type="ARBA" id="ARBA00022968"/>
    </source>
</evidence>
<evidence type="ECO:0000256" key="3">
    <source>
        <dbReference type="ARBA" id="ARBA00004922"/>
    </source>
</evidence>
<evidence type="ECO:0000256" key="13">
    <source>
        <dbReference type="ARBA" id="ARBA00023034"/>
    </source>
</evidence>
<evidence type="ECO:0000256" key="4">
    <source>
        <dbReference type="ARBA" id="ARBA00011011"/>
    </source>
</evidence>
<name>A0A9N9QZF2_9NEOP</name>
<feature type="disulfide bond" evidence="24">
    <location>
        <begin position="186"/>
        <end position="192"/>
    </location>
</feature>
<comment type="similarity">
    <text evidence="4">Belongs to the glycosyltransferase 16 (GT16) protein family.</text>
</comment>
<keyword evidence="16" id="KW-0325">Glycoprotein</keyword>
<accession>A0A9N9QZF2</accession>
<evidence type="ECO:0000313" key="25">
    <source>
        <dbReference type="EMBL" id="CAG9786416.1"/>
    </source>
</evidence>
<evidence type="ECO:0000256" key="18">
    <source>
        <dbReference type="ARBA" id="ARBA00029663"/>
    </source>
</evidence>
<dbReference type="Pfam" id="PF05060">
    <property type="entry name" value="MGAT2"/>
    <property type="match status" value="1"/>
</dbReference>
<evidence type="ECO:0000256" key="10">
    <source>
        <dbReference type="ARBA" id="ARBA00022723"/>
    </source>
</evidence>
<keyword evidence="14" id="KW-0472">Membrane</keyword>
<evidence type="ECO:0000256" key="16">
    <source>
        <dbReference type="ARBA" id="ARBA00023180"/>
    </source>
</evidence>
<evidence type="ECO:0000313" key="26">
    <source>
        <dbReference type="Proteomes" id="UP001153714"/>
    </source>
</evidence>
<gene>
    <name evidence="25" type="ORF">DIATSA_LOCUS4367</name>
</gene>
<dbReference type="GO" id="GO:0008455">
    <property type="term" value="F:alpha-1,6-mannosylglycoprotein 2-beta-N-acetylglucosaminyltransferase activity"/>
    <property type="evidence" value="ECO:0007669"/>
    <property type="project" value="UniProtKB-EC"/>
</dbReference>
<evidence type="ECO:0000256" key="8">
    <source>
        <dbReference type="ARBA" id="ARBA00022679"/>
    </source>
</evidence>
<proteinExistence type="inferred from homology"/>
<comment type="cofactor">
    <cofactor evidence="1 23">
        <name>Mn(2+)</name>
        <dbReference type="ChEBI" id="CHEBI:29035"/>
    </cofactor>
</comment>
<feature type="binding site" evidence="23">
    <location>
        <position position="340"/>
    </location>
    <ligand>
        <name>Mn(2+)</name>
        <dbReference type="ChEBI" id="CHEBI:29035"/>
    </ligand>
</feature>
<reference evidence="25" key="2">
    <citation type="submission" date="2022-10" db="EMBL/GenBank/DDBJ databases">
        <authorList>
            <consortium name="ENA_rothamsted_submissions"/>
            <consortium name="culmorum"/>
            <person name="King R."/>
        </authorList>
    </citation>
    <scope>NUCLEOTIDE SEQUENCE</scope>
</reference>
<evidence type="ECO:0000256" key="17">
    <source>
        <dbReference type="ARBA" id="ARBA00023211"/>
    </source>
</evidence>
<protein>
    <recommendedName>
        <fullName evidence="6">Alpha-1,6-mannosyl-glycoprotein 2-beta-N-acetylglucosaminyltransferase</fullName>
        <ecNumber evidence="5">2.4.1.143</ecNumber>
    </recommendedName>
    <alternativeName>
        <fullName evidence="21">Beta-1,2-N-acetylglucosaminyltransferase II</fullName>
    </alternativeName>
    <alternativeName>
        <fullName evidence="20">GlcNAc-T II</fullName>
    </alternativeName>
    <alternativeName>
        <fullName evidence="19">Mannoside acetylglucosaminyltransferase 2</fullName>
    </alternativeName>
    <alternativeName>
        <fullName evidence="18">N-glycosyl-oligosaccharide-glycoprotein N-acetylglucosaminyltransferase II</fullName>
    </alternativeName>
</protein>
<dbReference type="PANTHER" id="PTHR12871">
    <property type="entry name" value="BETA-1,2-N-ACETYLGLUCOSAMINYLTRANSFERASE II"/>
    <property type="match status" value="1"/>
</dbReference>
<dbReference type="EMBL" id="OU893346">
    <property type="protein sequence ID" value="CAG9786416.1"/>
    <property type="molecule type" value="Genomic_DNA"/>
</dbReference>
<evidence type="ECO:0000256" key="9">
    <source>
        <dbReference type="ARBA" id="ARBA00022692"/>
    </source>
</evidence>
<dbReference type="GO" id="GO:0009312">
    <property type="term" value="P:oligosaccharide biosynthetic process"/>
    <property type="evidence" value="ECO:0007669"/>
    <property type="project" value="InterPro"/>
</dbReference>
<keyword evidence="26" id="KW-1185">Reference proteome</keyword>
<evidence type="ECO:0000256" key="19">
    <source>
        <dbReference type="ARBA" id="ARBA00031203"/>
    </source>
</evidence>
<keyword evidence="13" id="KW-0333">Golgi apparatus</keyword>
<dbReference type="GO" id="GO:0000139">
    <property type="term" value="C:Golgi membrane"/>
    <property type="evidence" value="ECO:0007669"/>
    <property type="project" value="UniProtKB-SubCell"/>
</dbReference>
<evidence type="ECO:0000256" key="20">
    <source>
        <dbReference type="ARBA" id="ARBA00032552"/>
    </source>
</evidence>
<dbReference type="PANTHER" id="PTHR12871:SF0">
    <property type="entry name" value="ALPHA-1,6-MANNOSYL-GLYCOPROTEIN 2-BETA-N-ACETYLGLUCOSAMINYLTRANSFERASE"/>
    <property type="match status" value="1"/>
</dbReference>
<keyword evidence="9" id="KW-0812">Transmembrane</keyword>
<dbReference type="AlphaFoldDB" id="A0A9N9QZF2"/>
<sequence>MFISLKQAITKLKNLFKWPRLKFKQFLAALLALALVFIAWQVWCQDPEEPLVPRTLRSFIRFREGYTIRPVIRNQHQLDQLATRIERLNHDAEIFNWNRCGRLRDDTDIFLIQVHKDIERLQYLIVSLGQVRYIKNAMLIFSHSYYDDKINKLIRSIRFAKVMQIFYPYSMQLNPDKFPGADSEDCNGSVTCVGRDALRAERKHHWWWKAHFVFHSFDWSESHRGMVTFLEEDDYVLPDILYILKYARQALKYFTSVDVISFGRLWARGLDYDLLTVDTWRPPYDRGLTFNRTAWLKIVALASHFCFYDDSSWSYSLMNLFGQFPRGYSDMVATVVARVHATRDFPSGWAAAARLSRAPRRGMFPRAVRAVVMFGSAGRLRREWHPPPRGDGGWADLRDHMLCLDPLQATTTDTSTDTTYMFELTKMKNVSRPQ</sequence>
<evidence type="ECO:0000256" key="7">
    <source>
        <dbReference type="ARBA" id="ARBA00022676"/>
    </source>
</evidence>
<comment type="catalytic activity">
    <reaction evidence="22">
        <text>an N(4)-{beta-D-GlcNAc-(1-&gt;2)-alpha-D-Man-(1-&gt;3)-[alpha-D-Man-(1-&gt;6)]-beta-D-Man-(1-&gt;4)-beta-D-GlcNAc-(1-&gt;4)-beta-D-GlcNAc}-L-asparaginyl-[protein] + UDP-N-acetyl-alpha-D-glucosamine = N(4)-{beta-D-GlcNAc-(1-&gt;2)-alpha-D-Man-(1-&gt;3)-[beta-D-GlcNAc-(1-&gt;2)-alpha-D-Man-(1-&gt;6)]-beta-D-Man-(1-&gt;4)-beta-D-GlcNAc-(1-&gt;4)-beta-D-GlcNAc}-L-asparaginyl-[protein] + UDP + H(+)</text>
        <dbReference type="Rhea" id="RHEA:12941"/>
        <dbReference type="Rhea" id="RHEA-COMP:13526"/>
        <dbReference type="Rhea" id="RHEA-COMP:14369"/>
        <dbReference type="ChEBI" id="CHEBI:15378"/>
        <dbReference type="ChEBI" id="CHEBI:57705"/>
        <dbReference type="ChEBI" id="CHEBI:58223"/>
        <dbReference type="ChEBI" id="CHEBI:60615"/>
        <dbReference type="ChEBI" id="CHEBI:60651"/>
        <dbReference type="EC" id="2.4.1.143"/>
    </reaction>
</comment>
<dbReference type="GO" id="GO:0005795">
    <property type="term" value="C:Golgi stack"/>
    <property type="evidence" value="ECO:0007669"/>
    <property type="project" value="InterPro"/>
</dbReference>
<evidence type="ECO:0000256" key="14">
    <source>
        <dbReference type="ARBA" id="ARBA00023136"/>
    </source>
</evidence>
<feature type="binding site" evidence="23">
    <location>
        <position position="233"/>
    </location>
    <ligand>
        <name>Mn(2+)</name>
        <dbReference type="ChEBI" id="CHEBI:29035"/>
    </ligand>
</feature>
<dbReference type="Proteomes" id="UP001153714">
    <property type="component" value="Chromosome 15"/>
</dbReference>
<organism evidence="25 26">
    <name type="scientific">Diatraea saccharalis</name>
    <name type="common">sugarcane borer</name>
    <dbReference type="NCBI Taxonomy" id="40085"/>
    <lineage>
        <taxon>Eukaryota</taxon>
        <taxon>Metazoa</taxon>
        <taxon>Ecdysozoa</taxon>
        <taxon>Arthropoda</taxon>
        <taxon>Hexapoda</taxon>
        <taxon>Insecta</taxon>
        <taxon>Pterygota</taxon>
        <taxon>Neoptera</taxon>
        <taxon>Endopterygota</taxon>
        <taxon>Lepidoptera</taxon>
        <taxon>Glossata</taxon>
        <taxon>Ditrysia</taxon>
        <taxon>Pyraloidea</taxon>
        <taxon>Crambidae</taxon>
        <taxon>Crambinae</taxon>
        <taxon>Diatraea</taxon>
    </lineage>
</organism>
<evidence type="ECO:0000256" key="15">
    <source>
        <dbReference type="ARBA" id="ARBA00023157"/>
    </source>
</evidence>
<dbReference type="InterPro" id="IPR029044">
    <property type="entry name" value="Nucleotide-diphossugar_trans"/>
</dbReference>
<evidence type="ECO:0000256" key="21">
    <source>
        <dbReference type="ARBA" id="ARBA00032915"/>
    </source>
</evidence>
<evidence type="ECO:0000256" key="5">
    <source>
        <dbReference type="ARBA" id="ARBA00012613"/>
    </source>
</evidence>
<keyword evidence="7" id="KW-0328">Glycosyltransferase</keyword>
<comment type="pathway">
    <text evidence="3">Protein modification; protein glycosylation.</text>
</comment>
<keyword evidence="17 23" id="KW-0464">Manganese</keyword>
<evidence type="ECO:0000256" key="24">
    <source>
        <dbReference type="PIRSR" id="PIRSR607754-3"/>
    </source>
</evidence>
<keyword evidence="11" id="KW-0735">Signal-anchor</keyword>
<dbReference type="Gene3D" id="3.90.550.10">
    <property type="entry name" value="Spore Coat Polysaccharide Biosynthesis Protein SpsA, Chain A"/>
    <property type="match status" value="1"/>
</dbReference>
<reference evidence="25" key="1">
    <citation type="submission" date="2021-12" db="EMBL/GenBank/DDBJ databases">
        <authorList>
            <person name="King R."/>
        </authorList>
    </citation>
    <scope>NUCLEOTIDE SEQUENCE</scope>
</reference>
<dbReference type="InterPro" id="IPR007754">
    <property type="entry name" value="GlcNAc_II"/>
</dbReference>
<dbReference type="EC" id="2.4.1.143" evidence="5"/>
<comment type="subcellular location">
    <subcellularLocation>
        <location evidence="2">Golgi apparatus membrane</location>
        <topology evidence="2">Single-pass type II membrane protein</topology>
    </subcellularLocation>
</comment>
<evidence type="ECO:0000256" key="1">
    <source>
        <dbReference type="ARBA" id="ARBA00001936"/>
    </source>
</evidence>
<dbReference type="SUPFAM" id="SSF53448">
    <property type="entry name" value="Nucleotide-diphospho-sugar transferases"/>
    <property type="match status" value="1"/>
</dbReference>
<evidence type="ECO:0000256" key="23">
    <source>
        <dbReference type="PIRSR" id="PIRSR607754-2"/>
    </source>
</evidence>
<evidence type="ECO:0000256" key="2">
    <source>
        <dbReference type="ARBA" id="ARBA00004323"/>
    </source>
</evidence>
<keyword evidence="15 24" id="KW-1015">Disulfide bond</keyword>
<evidence type="ECO:0000256" key="22">
    <source>
        <dbReference type="ARBA" id="ARBA00093257"/>
    </source>
</evidence>
<evidence type="ECO:0000256" key="12">
    <source>
        <dbReference type="ARBA" id="ARBA00022989"/>
    </source>
</evidence>